<keyword evidence="3" id="KW-1185">Reference proteome</keyword>
<evidence type="ECO:0000256" key="1">
    <source>
        <dbReference type="SAM" id="Phobius"/>
    </source>
</evidence>
<feature type="transmembrane region" description="Helical" evidence="1">
    <location>
        <begin position="103"/>
        <end position="121"/>
    </location>
</feature>
<evidence type="ECO:0000313" key="2">
    <source>
        <dbReference type="EMBL" id="TLD71901.1"/>
    </source>
</evidence>
<dbReference type="RefSeq" id="WP_138084905.1">
    <property type="nucleotide sequence ID" value="NZ_VAUV01000003.1"/>
</dbReference>
<keyword evidence="1" id="KW-0812">Transmembrane</keyword>
<evidence type="ECO:0000313" key="3">
    <source>
        <dbReference type="Proteomes" id="UP000306196"/>
    </source>
</evidence>
<feature type="transmembrane region" description="Helical" evidence="1">
    <location>
        <begin position="34"/>
        <end position="64"/>
    </location>
</feature>
<dbReference type="AlphaFoldDB" id="A0A5R8KI44"/>
<feature type="transmembrane region" description="Helical" evidence="1">
    <location>
        <begin position="133"/>
        <end position="156"/>
    </location>
</feature>
<gene>
    <name evidence="2" type="ORF">FEM03_04020</name>
</gene>
<dbReference type="EMBL" id="VAUV01000003">
    <property type="protein sequence ID" value="TLD71901.1"/>
    <property type="molecule type" value="Genomic_DNA"/>
</dbReference>
<keyword evidence="1" id="KW-0472">Membrane</keyword>
<name>A0A5R8KI44_9BACT</name>
<sequence length="209" mass="23681">MNLFFNFSVLVLLTISFGIQEFMPVIDFANQARLLLPAVFFFCASLSVSFPMMLILALATGLVWDARNLPHPPEKITVQMSQMDELGNSDIDEARSGMGNLRVGYSIVLFAIAGALMQGIRPLFKRGRWEFPVFMVGIATFTWLLVEFLFMSFLRGSFEFHPGLWTKLITCSLLAMLVSPIILFVLHILANLFNYEVKHEGLVYRYHGS</sequence>
<protein>
    <submittedName>
        <fullName evidence="2">Uncharacterized protein</fullName>
    </submittedName>
</protein>
<comment type="caution">
    <text evidence="2">The sequence shown here is derived from an EMBL/GenBank/DDBJ whole genome shotgun (WGS) entry which is preliminary data.</text>
</comment>
<organism evidence="2 3">
    <name type="scientific">Phragmitibacter flavus</name>
    <dbReference type="NCBI Taxonomy" id="2576071"/>
    <lineage>
        <taxon>Bacteria</taxon>
        <taxon>Pseudomonadati</taxon>
        <taxon>Verrucomicrobiota</taxon>
        <taxon>Verrucomicrobiia</taxon>
        <taxon>Verrucomicrobiales</taxon>
        <taxon>Verrucomicrobiaceae</taxon>
        <taxon>Phragmitibacter</taxon>
    </lineage>
</organism>
<accession>A0A5R8KI44</accession>
<proteinExistence type="predicted"/>
<dbReference type="OrthoDB" id="190655at2"/>
<dbReference type="Proteomes" id="UP000306196">
    <property type="component" value="Unassembled WGS sequence"/>
</dbReference>
<reference evidence="2 3" key="1">
    <citation type="submission" date="2019-05" db="EMBL/GenBank/DDBJ databases">
        <title>Verrucobacter flavum gen. nov., sp. nov. a new member of the family Verrucomicrobiaceae.</title>
        <authorList>
            <person name="Szuroczki S."/>
            <person name="Abbaszade G."/>
            <person name="Szabo A."/>
            <person name="Felfoldi T."/>
            <person name="Schumann P."/>
            <person name="Boka K."/>
            <person name="Keki Z."/>
            <person name="Toumi M."/>
            <person name="Toth E."/>
        </authorList>
    </citation>
    <scope>NUCLEOTIDE SEQUENCE [LARGE SCALE GENOMIC DNA]</scope>
    <source>
        <strain evidence="2 3">MG-N-17</strain>
    </source>
</reference>
<feature type="transmembrane region" description="Helical" evidence="1">
    <location>
        <begin position="168"/>
        <end position="190"/>
    </location>
</feature>
<keyword evidence="1" id="KW-1133">Transmembrane helix</keyword>